<comment type="similarity">
    <text evidence="4">Belongs to the RING-Cys relay (RCR) family.</text>
</comment>
<dbReference type="AlphaFoldDB" id="A0AAE0VWN4"/>
<evidence type="ECO:0000256" key="6">
    <source>
        <dbReference type="ARBA" id="ARBA00022679"/>
    </source>
</evidence>
<comment type="subcellular location">
    <subcellularLocation>
        <location evidence="2">Cell projection</location>
        <location evidence="2">Axon</location>
    </subcellularLocation>
</comment>
<dbReference type="InterPro" id="IPR001841">
    <property type="entry name" value="Znf_RING"/>
</dbReference>
<dbReference type="SMART" id="SM00184">
    <property type="entry name" value="RING"/>
    <property type="match status" value="1"/>
</dbReference>
<evidence type="ECO:0000256" key="5">
    <source>
        <dbReference type="ARBA" id="ARBA00012249"/>
    </source>
</evidence>
<dbReference type="PANTHER" id="PTHR45943:SF1">
    <property type="entry name" value="E3 UBIQUITIN-PROTEIN LIGASE MYCBP2"/>
    <property type="match status" value="1"/>
</dbReference>
<evidence type="ECO:0000256" key="2">
    <source>
        <dbReference type="ARBA" id="ARBA00004489"/>
    </source>
</evidence>
<name>A0AAE0VWN4_9BIVA</name>
<keyword evidence="10" id="KW-0833">Ubl conjugation pathway</keyword>
<dbReference type="GO" id="GO:0008270">
    <property type="term" value="F:zinc ion binding"/>
    <property type="evidence" value="ECO:0007669"/>
    <property type="project" value="UniProtKB-KW"/>
</dbReference>
<dbReference type="SUPFAM" id="SSF57850">
    <property type="entry name" value="RING/U-box"/>
    <property type="match status" value="1"/>
</dbReference>
<evidence type="ECO:0000256" key="1">
    <source>
        <dbReference type="ARBA" id="ARBA00000333"/>
    </source>
</evidence>
<dbReference type="GO" id="GO:0030424">
    <property type="term" value="C:axon"/>
    <property type="evidence" value="ECO:0007669"/>
    <property type="project" value="UniProtKB-SubCell"/>
</dbReference>
<evidence type="ECO:0000256" key="7">
    <source>
        <dbReference type="ARBA" id="ARBA00022723"/>
    </source>
</evidence>
<dbReference type="PANTHER" id="PTHR45943">
    <property type="entry name" value="E3 UBIQUITIN-PROTEIN LIGASE MYCBP2"/>
    <property type="match status" value="1"/>
</dbReference>
<keyword evidence="7" id="KW-0479">Metal-binding</keyword>
<reference evidence="15" key="1">
    <citation type="journal article" date="2021" name="Genome Biol. Evol.">
        <title>A High-Quality Reference Genome for a Parasitic Bivalve with Doubly Uniparental Inheritance (Bivalvia: Unionida).</title>
        <authorList>
            <person name="Smith C.H."/>
        </authorList>
    </citation>
    <scope>NUCLEOTIDE SEQUENCE</scope>
    <source>
        <strain evidence="15">CHS0354</strain>
    </source>
</reference>
<dbReference type="EMBL" id="JAEAOA010002212">
    <property type="protein sequence ID" value="KAK3592709.1"/>
    <property type="molecule type" value="Genomic_DNA"/>
</dbReference>
<keyword evidence="9 13" id="KW-0863">Zinc-finger</keyword>
<accession>A0AAE0VWN4</accession>
<organism evidence="15 16">
    <name type="scientific">Potamilus streckersoni</name>
    <dbReference type="NCBI Taxonomy" id="2493646"/>
    <lineage>
        <taxon>Eukaryota</taxon>
        <taxon>Metazoa</taxon>
        <taxon>Spiralia</taxon>
        <taxon>Lophotrochozoa</taxon>
        <taxon>Mollusca</taxon>
        <taxon>Bivalvia</taxon>
        <taxon>Autobranchia</taxon>
        <taxon>Heteroconchia</taxon>
        <taxon>Palaeoheterodonta</taxon>
        <taxon>Unionida</taxon>
        <taxon>Unionoidea</taxon>
        <taxon>Unionidae</taxon>
        <taxon>Ambleminae</taxon>
        <taxon>Lampsilini</taxon>
        <taxon>Potamilus</taxon>
    </lineage>
</organism>
<keyword evidence="12" id="KW-0966">Cell projection</keyword>
<evidence type="ECO:0000256" key="4">
    <source>
        <dbReference type="ARBA" id="ARBA00005415"/>
    </source>
</evidence>
<comment type="catalytic activity">
    <reaction evidence="1">
        <text>[E2 ubiquitin-conjugating enzyme]-S-ubiquitinyl-L-cysteine + [acceptor protein]-L-threonine = [E2 ubiquitin-conjugating enzyme]-L-cysteine + [acceptor protein]-3-O-ubiquitinyl-L-threonine.</text>
        <dbReference type="EC" id="2.3.2.33"/>
    </reaction>
</comment>
<feature type="domain" description="RING-type" evidence="14">
    <location>
        <begin position="73"/>
        <end position="124"/>
    </location>
</feature>
<reference evidence="15" key="3">
    <citation type="submission" date="2023-05" db="EMBL/GenBank/DDBJ databases">
        <authorList>
            <person name="Smith C.H."/>
        </authorList>
    </citation>
    <scope>NUCLEOTIDE SEQUENCE</scope>
    <source>
        <strain evidence="15">CHS0354</strain>
        <tissue evidence="15">Mantle</tissue>
    </source>
</reference>
<dbReference type="GO" id="GO:0005634">
    <property type="term" value="C:nucleus"/>
    <property type="evidence" value="ECO:0007669"/>
    <property type="project" value="TreeGrafter"/>
</dbReference>
<evidence type="ECO:0000256" key="12">
    <source>
        <dbReference type="ARBA" id="ARBA00023273"/>
    </source>
</evidence>
<dbReference type="InterPro" id="IPR013083">
    <property type="entry name" value="Znf_RING/FYVE/PHD"/>
</dbReference>
<keyword evidence="11" id="KW-0862">Zinc</keyword>
<dbReference type="GO" id="GO:0061630">
    <property type="term" value="F:ubiquitin protein ligase activity"/>
    <property type="evidence" value="ECO:0007669"/>
    <property type="project" value="UniProtKB-EC"/>
</dbReference>
<dbReference type="Gene3D" id="3.30.40.10">
    <property type="entry name" value="Zinc/RING finger domain, C3HC4 (zinc finger)"/>
    <property type="match status" value="1"/>
</dbReference>
<comment type="caution">
    <text evidence="15">The sequence shown here is derived from an EMBL/GenBank/DDBJ whole genome shotgun (WGS) entry which is preliminary data.</text>
</comment>
<protein>
    <recommendedName>
        <fullName evidence="5">RCR-type E3 ubiquitin transferase</fullName>
        <ecNumber evidence="5">2.3.2.33</ecNumber>
    </recommendedName>
</protein>
<evidence type="ECO:0000256" key="8">
    <source>
        <dbReference type="ARBA" id="ARBA00022737"/>
    </source>
</evidence>
<evidence type="ECO:0000256" key="10">
    <source>
        <dbReference type="ARBA" id="ARBA00022786"/>
    </source>
</evidence>
<dbReference type="GO" id="GO:0005886">
    <property type="term" value="C:plasma membrane"/>
    <property type="evidence" value="ECO:0007669"/>
    <property type="project" value="TreeGrafter"/>
</dbReference>
<evidence type="ECO:0000313" key="16">
    <source>
        <dbReference type="Proteomes" id="UP001195483"/>
    </source>
</evidence>
<evidence type="ECO:0000259" key="14">
    <source>
        <dbReference type="PROSITE" id="PS50089"/>
    </source>
</evidence>
<dbReference type="Proteomes" id="UP001195483">
    <property type="component" value="Unassembled WGS sequence"/>
</dbReference>
<dbReference type="PROSITE" id="PS50089">
    <property type="entry name" value="ZF_RING_2"/>
    <property type="match status" value="1"/>
</dbReference>
<gene>
    <name evidence="15" type="ORF">CHS0354_037842</name>
</gene>
<evidence type="ECO:0000256" key="11">
    <source>
        <dbReference type="ARBA" id="ARBA00022833"/>
    </source>
</evidence>
<evidence type="ECO:0000256" key="3">
    <source>
        <dbReference type="ARBA" id="ARBA00004906"/>
    </source>
</evidence>
<comment type="pathway">
    <text evidence="3">Protein modification; protein ubiquitination.</text>
</comment>
<reference evidence="15" key="2">
    <citation type="journal article" date="2021" name="Genome Biol. Evol.">
        <title>Developing a high-quality reference genome for a parasitic bivalve with doubly uniparental inheritance (Bivalvia: Unionida).</title>
        <authorList>
            <person name="Smith C.H."/>
        </authorList>
    </citation>
    <scope>NUCLEOTIDE SEQUENCE</scope>
    <source>
        <strain evidence="15">CHS0354</strain>
        <tissue evidence="15">Mantle</tissue>
    </source>
</reference>
<evidence type="ECO:0000256" key="13">
    <source>
        <dbReference type="PROSITE-ProRule" id="PRU00175"/>
    </source>
</evidence>
<sequence>MAACRFCDNSVIIGQTTCSSSECQSFLATACTKVLKCGHRCGGIKDESECLSCLYWCTIADMTALKQRHDDVCVICFTSSISAAPSIQLTCGHVLHHHCTKRVIAARWAGSRITFGFTLCPICQKAMEHPVLKDTLSPVRILYEEVKRMALTRLAYDGLRVTESISTQGARFYQDPAEFAMAKYAYYICFKCQNPYFGGEARCDEQDVVENHKKEDFVCARCSQTNSQICAKHGIDYLEYKCRYCCSVARFHCFGTTHFCDACHTNNIHVTQLPKDKLPRCPAGPVGKQLEGSACPLGISHPPTGDEFALGCGFCNNMLSF</sequence>
<dbReference type="FunFam" id="3.30.40.10:FF:000078">
    <property type="entry name" value="E3 ubiquitin-protein ligase MYCBP2 isoform X1"/>
    <property type="match status" value="1"/>
</dbReference>
<keyword evidence="8" id="KW-0677">Repeat</keyword>
<evidence type="ECO:0000256" key="9">
    <source>
        <dbReference type="ARBA" id="ARBA00022771"/>
    </source>
</evidence>
<dbReference type="EC" id="2.3.2.33" evidence="5"/>
<dbReference type="CDD" id="cd16463">
    <property type="entry name" value="RING-H2_PHR"/>
    <property type="match status" value="1"/>
</dbReference>
<proteinExistence type="inferred from homology"/>
<keyword evidence="6" id="KW-0808">Transferase</keyword>
<keyword evidence="16" id="KW-1185">Reference proteome</keyword>
<evidence type="ECO:0000313" key="15">
    <source>
        <dbReference type="EMBL" id="KAK3592709.1"/>
    </source>
</evidence>